<keyword evidence="2" id="KW-1185">Reference proteome</keyword>
<organism evidence="1 2">
    <name type="scientific">Flavobacterium chungnamense</name>
    <dbReference type="NCBI Taxonomy" id="706182"/>
    <lineage>
        <taxon>Bacteria</taxon>
        <taxon>Pseudomonadati</taxon>
        <taxon>Bacteroidota</taxon>
        <taxon>Flavobacteriia</taxon>
        <taxon>Flavobacteriales</taxon>
        <taxon>Flavobacteriaceae</taxon>
        <taxon>Flavobacterium</taxon>
    </lineage>
</organism>
<dbReference type="RefSeq" id="WP_345092823.1">
    <property type="nucleotide sequence ID" value="NZ_BAABCS010000015.1"/>
</dbReference>
<evidence type="ECO:0000313" key="1">
    <source>
        <dbReference type="EMBL" id="GAA4049522.1"/>
    </source>
</evidence>
<gene>
    <name evidence="1" type="ORF">GCM10022388_14320</name>
</gene>
<accession>A0ABP7UPY5</accession>
<dbReference type="PROSITE" id="PS51257">
    <property type="entry name" value="PROKAR_LIPOPROTEIN"/>
    <property type="match status" value="1"/>
</dbReference>
<protein>
    <recommendedName>
        <fullName evidence="3">DUF4249 domain-containing protein</fullName>
    </recommendedName>
</protein>
<dbReference type="InterPro" id="IPR025345">
    <property type="entry name" value="DUF4249"/>
</dbReference>
<dbReference type="EMBL" id="BAABCS010000015">
    <property type="protein sequence ID" value="GAA4049522.1"/>
    <property type="molecule type" value="Genomic_DNA"/>
</dbReference>
<proteinExistence type="predicted"/>
<dbReference type="Proteomes" id="UP001500426">
    <property type="component" value="Unassembled WGS sequence"/>
</dbReference>
<comment type="caution">
    <text evidence="1">The sequence shown here is derived from an EMBL/GenBank/DDBJ whole genome shotgun (WGS) entry which is preliminary data.</text>
</comment>
<evidence type="ECO:0008006" key="3">
    <source>
        <dbReference type="Google" id="ProtNLM"/>
    </source>
</evidence>
<sequence>MKNYIFKIFILVLTASFFGSCTEPYALQTKNYEEALVIEATISNELKYQEVKITKTYKLEENFPTIVTDAVVILKDNLGNTYDFAEQGNKYVSVNEFKAEPNRQYQLKIITDDGRSYISTTEVLTHETSIQSIVPTVTNVNGVRGVEMIVNSFDPTNSSKYYRFEYEETHKIIAPRWLPVKAVVTPTPSPGVIDLVPRTEEAQFCFTTKKSDKIILTSTNDLSEDRVIFPVRFIKDSDYTIANRYSILVKQYVQNLASHTFYKTLKELSGSEGILSQNQPGFFFGNIKSVENPDEKVIGYFEVSSVSSQRIFFNFEDVFPNQLQPKYPYKCNPDPLLGNDDPEFFFKYCFSPFDLSCAGYTVLSALANGSMVYFNFSGGKYELYPTPCGDCTSFSSNIRPTFWID</sequence>
<reference evidence="2" key="1">
    <citation type="journal article" date="2019" name="Int. J. Syst. Evol. Microbiol.">
        <title>The Global Catalogue of Microorganisms (GCM) 10K type strain sequencing project: providing services to taxonomists for standard genome sequencing and annotation.</title>
        <authorList>
            <consortium name="The Broad Institute Genomics Platform"/>
            <consortium name="The Broad Institute Genome Sequencing Center for Infectious Disease"/>
            <person name="Wu L."/>
            <person name="Ma J."/>
        </authorList>
    </citation>
    <scope>NUCLEOTIDE SEQUENCE [LARGE SCALE GENOMIC DNA]</scope>
    <source>
        <strain evidence="2">JCM 17068</strain>
    </source>
</reference>
<name>A0ABP7UPY5_9FLAO</name>
<dbReference type="Pfam" id="PF14054">
    <property type="entry name" value="DUF4249"/>
    <property type="match status" value="1"/>
</dbReference>
<evidence type="ECO:0000313" key="2">
    <source>
        <dbReference type="Proteomes" id="UP001500426"/>
    </source>
</evidence>